<protein>
    <submittedName>
        <fullName evidence="2">Glycosyltransferase involved in cell wall bisynthesis</fullName>
    </submittedName>
</protein>
<reference evidence="3" key="1">
    <citation type="submission" date="2016-11" db="EMBL/GenBank/DDBJ databases">
        <title>Dehalogenimonas formicexedens sp. nov., a chlorinated alkane respiring bacterium isolated from contaminated groundwater.</title>
        <authorList>
            <person name="Key T.A."/>
            <person name="Bowman K.S."/>
            <person name="Lee I."/>
            <person name="Chun J."/>
            <person name="Albuquerque L."/>
            <person name="da Costa M.S."/>
            <person name="Rainey F.A."/>
            <person name="Moe W.M."/>
        </authorList>
    </citation>
    <scope>NUCLEOTIDE SEQUENCE [LARGE SCALE GENOMIC DNA]</scope>
    <source>
        <strain evidence="3">NSZ-14</strain>
    </source>
</reference>
<dbReference type="InterPro" id="IPR001173">
    <property type="entry name" value="Glyco_trans_2-like"/>
</dbReference>
<dbReference type="InterPro" id="IPR029044">
    <property type="entry name" value="Nucleotide-diphossugar_trans"/>
</dbReference>
<dbReference type="STRING" id="1839801.Dform_01822"/>
<dbReference type="Proteomes" id="UP000185934">
    <property type="component" value="Chromosome"/>
</dbReference>
<dbReference type="GO" id="GO:0006487">
    <property type="term" value="P:protein N-linked glycosylation"/>
    <property type="evidence" value="ECO:0007669"/>
    <property type="project" value="TreeGrafter"/>
</dbReference>
<keyword evidence="2" id="KW-0808">Transferase</keyword>
<dbReference type="SUPFAM" id="SSF53448">
    <property type="entry name" value="Nucleotide-diphospho-sugar transferases"/>
    <property type="match status" value="1"/>
</dbReference>
<dbReference type="Pfam" id="PF00535">
    <property type="entry name" value="Glycos_transf_2"/>
    <property type="match status" value="1"/>
</dbReference>
<dbReference type="EMBL" id="CP018258">
    <property type="protein sequence ID" value="APV45141.1"/>
    <property type="molecule type" value="Genomic_DNA"/>
</dbReference>
<dbReference type="RefSeq" id="WP_076004723.1">
    <property type="nucleotide sequence ID" value="NZ_CP018258.1"/>
</dbReference>
<proteinExistence type="predicted"/>
<dbReference type="OrthoDB" id="9810303at2"/>
<evidence type="ECO:0000313" key="2">
    <source>
        <dbReference type="EMBL" id="APV45141.1"/>
    </source>
</evidence>
<dbReference type="KEGG" id="dfo:Dform_01822"/>
<sequence length="259" mass="29312">MYKGKSIGVVVPAYNEHRHITLTINGIPDFVDRVYVVDDNSKDNTYGIACALAHRESRICVIHRSINGGVGAAIITGHKEAIKERMDVVAVMAGDNQMDPAILHKIIDPVVEGYADYSKGNRLSNPVHIREMPRFRRFGNYLLTVLNRIASGYWHISDPQNGYTAISRDALIKLDLEKIYVGFAFENDMLVRLKLVGAKVMDVPHSAIYRDEKSKIKYPIFILKTSWMLLFSFIRRVLNPITRSSVKHIAPNREPSTYA</sequence>
<dbReference type="PANTHER" id="PTHR10859">
    <property type="entry name" value="GLYCOSYL TRANSFERASE"/>
    <property type="match status" value="1"/>
</dbReference>
<dbReference type="AlphaFoldDB" id="A0A1P8F9J8"/>
<accession>A0A1P8F9J8</accession>
<dbReference type="Gene3D" id="3.90.550.10">
    <property type="entry name" value="Spore Coat Polysaccharide Biosynthesis Protein SpsA, Chain A"/>
    <property type="match status" value="1"/>
</dbReference>
<gene>
    <name evidence="2" type="ORF">Dform_01822</name>
</gene>
<keyword evidence="3" id="KW-1185">Reference proteome</keyword>
<dbReference type="GO" id="GO:0016740">
    <property type="term" value="F:transferase activity"/>
    <property type="evidence" value="ECO:0007669"/>
    <property type="project" value="UniProtKB-KW"/>
</dbReference>
<evidence type="ECO:0000259" key="1">
    <source>
        <dbReference type="Pfam" id="PF00535"/>
    </source>
</evidence>
<dbReference type="PANTHER" id="PTHR10859:SF105">
    <property type="entry name" value="DOLICHYL-PHOSPHATE BETA-D-MANNOSYLTRANSFERASE"/>
    <property type="match status" value="1"/>
</dbReference>
<feature type="domain" description="Glycosyltransferase 2-like" evidence="1">
    <location>
        <begin position="9"/>
        <end position="173"/>
    </location>
</feature>
<dbReference type="CDD" id="cd04179">
    <property type="entry name" value="DPM_DPG-synthase_like"/>
    <property type="match status" value="1"/>
</dbReference>
<name>A0A1P8F9J8_9CHLR</name>
<evidence type="ECO:0000313" key="3">
    <source>
        <dbReference type="Proteomes" id="UP000185934"/>
    </source>
</evidence>
<organism evidence="2 3">
    <name type="scientific">Dehalogenimonas formicexedens</name>
    <dbReference type="NCBI Taxonomy" id="1839801"/>
    <lineage>
        <taxon>Bacteria</taxon>
        <taxon>Bacillati</taxon>
        <taxon>Chloroflexota</taxon>
        <taxon>Dehalococcoidia</taxon>
        <taxon>Dehalococcoidales</taxon>
        <taxon>Dehalococcoidaceae</taxon>
        <taxon>Dehalogenimonas</taxon>
    </lineage>
</organism>